<proteinExistence type="predicted"/>
<evidence type="ECO:0000256" key="5">
    <source>
        <dbReference type="SAM" id="MobiDB-lite"/>
    </source>
</evidence>
<dbReference type="Pfam" id="PF18655">
    <property type="entry name" value="SHIRT"/>
    <property type="match status" value="2"/>
</dbReference>
<evidence type="ECO:0000256" key="3">
    <source>
        <dbReference type="ARBA" id="ARBA00022729"/>
    </source>
</evidence>
<dbReference type="InterPro" id="IPR041030">
    <property type="entry name" value="SHIRT"/>
</dbReference>
<evidence type="ECO:0000256" key="6">
    <source>
        <dbReference type="SAM" id="Phobius"/>
    </source>
</evidence>
<dbReference type="PROSITE" id="PS50847">
    <property type="entry name" value="GRAM_POS_ANCHORING"/>
    <property type="match status" value="1"/>
</dbReference>
<evidence type="ECO:0000313" key="9">
    <source>
        <dbReference type="Proteomes" id="UP000272213"/>
    </source>
</evidence>
<evidence type="ECO:0000256" key="2">
    <source>
        <dbReference type="ARBA" id="ARBA00022525"/>
    </source>
</evidence>
<feature type="compositionally biased region" description="Polar residues" evidence="5">
    <location>
        <begin position="224"/>
        <end position="236"/>
    </location>
</feature>
<evidence type="ECO:0000313" key="8">
    <source>
        <dbReference type="EMBL" id="RSJ74241.1"/>
    </source>
</evidence>
<dbReference type="Pfam" id="PF00746">
    <property type="entry name" value="Gram_pos_anchor"/>
    <property type="match status" value="1"/>
</dbReference>
<evidence type="ECO:0000256" key="4">
    <source>
        <dbReference type="ARBA" id="ARBA00023088"/>
    </source>
</evidence>
<dbReference type="InterPro" id="IPR019931">
    <property type="entry name" value="LPXTG_anchor"/>
</dbReference>
<name>A0A428GCU1_STRCR</name>
<keyword evidence="1" id="KW-0134">Cell wall</keyword>
<comment type="caution">
    <text evidence="8">The sequence shown here is derived from an EMBL/GenBank/DDBJ whole genome shotgun (WGS) entry which is preliminary data.</text>
</comment>
<feature type="compositionally biased region" description="Polar residues" evidence="5">
    <location>
        <begin position="189"/>
        <end position="198"/>
    </location>
</feature>
<dbReference type="NCBIfam" id="TIGR01167">
    <property type="entry name" value="LPXTG_anchor"/>
    <property type="match status" value="1"/>
</dbReference>
<sequence length="264" mass="27631">MTPSDSATYVNGASVSAQQPAQATYTDSVNDGTWTFKGYDAASAVVNKANVGFVGKWAFEANKYQATYSFESATAGKQLPAAITSLTPSDSATYENGASVSAQQPAQATYTDTVNDGTWTFKGYDAASAVVNKADVHFVGKWAFEAKQAPSPQPQPEPAPQPQPVPKPQPQPSPVPPVTPEVKPDQETDSANKAQTDQLVKLESRPVSNDKPAVPTPAGDKTKQATLPNTGSTAPVSIVGATTSAILASLGFMILGRKRKDDEA</sequence>
<feature type="domain" description="Gram-positive cocci surface proteins LPxTG" evidence="7">
    <location>
        <begin position="227"/>
        <end position="264"/>
    </location>
</feature>
<dbReference type="EMBL" id="RJPM01000016">
    <property type="protein sequence ID" value="RSJ74241.1"/>
    <property type="molecule type" value="Genomic_DNA"/>
</dbReference>
<protein>
    <recommendedName>
        <fullName evidence="7">Gram-positive cocci surface proteins LPxTG domain-containing protein</fullName>
    </recommendedName>
</protein>
<reference evidence="8 9" key="1">
    <citation type="submission" date="2018-11" db="EMBL/GenBank/DDBJ databases">
        <title>Species Designations Belie Phenotypic and Genotypic Heterogeneity in Oral Streptococci.</title>
        <authorList>
            <person name="Velsko I."/>
        </authorList>
    </citation>
    <scope>NUCLEOTIDE SEQUENCE [LARGE SCALE GENOMIC DNA]</scope>
    <source>
        <strain evidence="8 9">BCA6</strain>
    </source>
</reference>
<gene>
    <name evidence="8" type="ORF">D8798_09965</name>
</gene>
<dbReference type="AlphaFoldDB" id="A0A428GCU1"/>
<keyword evidence="6" id="KW-0812">Transmembrane</keyword>
<keyword evidence="6" id="KW-1133">Transmembrane helix</keyword>
<dbReference type="Proteomes" id="UP000272213">
    <property type="component" value="Unassembled WGS sequence"/>
</dbReference>
<keyword evidence="6" id="KW-0472">Membrane</keyword>
<feature type="compositionally biased region" description="Pro residues" evidence="5">
    <location>
        <begin position="151"/>
        <end position="179"/>
    </location>
</feature>
<organism evidence="8 9">
    <name type="scientific">Streptococcus cristatus</name>
    <dbReference type="NCBI Taxonomy" id="45634"/>
    <lineage>
        <taxon>Bacteria</taxon>
        <taxon>Bacillati</taxon>
        <taxon>Bacillota</taxon>
        <taxon>Bacilli</taxon>
        <taxon>Lactobacillales</taxon>
        <taxon>Streptococcaceae</taxon>
        <taxon>Streptococcus</taxon>
    </lineage>
</organism>
<feature type="region of interest" description="Disordered" evidence="5">
    <location>
        <begin position="147"/>
        <end position="236"/>
    </location>
</feature>
<keyword evidence="3" id="KW-0732">Signal</keyword>
<accession>A0A428GCU1</accession>
<evidence type="ECO:0000259" key="7">
    <source>
        <dbReference type="PROSITE" id="PS50847"/>
    </source>
</evidence>
<keyword evidence="4" id="KW-0572">Peptidoglycan-anchor</keyword>
<keyword evidence="2" id="KW-0964">Secreted</keyword>
<feature type="transmembrane region" description="Helical" evidence="6">
    <location>
        <begin position="234"/>
        <end position="255"/>
    </location>
</feature>
<evidence type="ECO:0000256" key="1">
    <source>
        <dbReference type="ARBA" id="ARBA00022512"/>
    </source>
</evidence>